<gene>
    <name evidence="3" type="ORF">IDM49_02595</name>
</gene>
<feature type="transmembrane region" description="Helical" evidence="2">
    <location>
        <begin position="46"/>
        <end position="65"/>
    </location>
</feature>
<reference evidence="3 4" key="1">
    <citation type="submission" date="2020-09" db="EMBL/GenBank/DDBJ databases">
        <title>Investigation of environmental microbes.</title>
        <authorList>
            <person name="Ou Y."/>
            <person name="Kang Q."/>
        </authorList>
    </citation>
    <scope>NUCLEOTIDE SEQUENCE [LARGE SCALE GENOMIC DNA]</scope>
    <source>
        <strain evidence="3 4">KJZ-14</strain>
    </source>
</reference>
<dbReference type="RefSeq" id="WP_190724926.1">
    <property type="nucleotide sequence ID" value="NZ_CP061539.1"/>
</dbReference>
<dbReference type="EMBL" id="CP061539">
    <property type="protein sequence ID" value="QNV38190.1"/>
    <property type="molecule type" value="Genomic_DNA"/>
</dbReference>
<keyword evidence="2" id="KW-0812">Transmembrane</keyword>
<proteinExistence type="predicted"/>
<keyword evidence="2" id="KW-0472">Membrane</keyword>
<keyword evidence="4" id="KW-1185">Reference proteome</keyword>
<feature type="region of interest" description="Disordered" evidence="1">
    <location>
        <begin position="1"/>
        <end position="28"/>
    </location>
</feature>
<keyword evidence="2" id="KW-1133">Transmembrane helix</keyword>
<evidence type="ECO:0000256" key="1">
    <source>
        <dbReference type="SAM" id="MobiDB-lite"/>
    </source>
</evidence>
<evidence type="ECO:0000313" key="3">
    <source>
        <dbReference type="EMBL" id="QNV38190.1"/>
    </source>
</evidence>
<feature type="transmembrane region" description="Helical" evidence="2">
    <location>
        <begin position="71"/>
        <end position="91"/>
    </location>
</feature>
<name>A0A7H2BEU4_9MICC</name>
<feature type="transmembrane region" description="Helical" evidence="2">
    <location>
        <begin position="98"/>
        <end position="120"/>
    </location>
</feature>
<dbReference type="GeneID" id="96623114"/>
<organism evidence="3 4">
    <name type="scientific">Rothia terrae</name>
    <dbReference type="NCBI Taxonomy" id="396015"/>
    <lineage>
        <taxon>Bacteria</taxon>
        <taxon>Bacillati</taxon>
        <taxon>Actinomycetota</taxon>
        <taxon>Actinomycetes</taxon>
        <taxon>Micrococcales</taxon>
        <taxon>Micrococcaceae</taxon>
        <taxon>Rothia</taxon>
    </lineage>
</organism>
<dbReference type="AlphaFoldDB" id="A0A7H2BEU4"/>
<evidence type="ECO:0000256" key="2">
    <source>
        <dbReference type="SAM" id="Phobius"/>
    </source>
</evidence>
<sequence length="126" mass="13944">MKTTPQNIPAHESHPVATENAHPDAVTHSEPAARESRFSWRMHDELPIPSMTALLLLTIGIGLAIHTHTSMYKSMASTIILLIISLGALISSRLAKNYWLVYFSVVLAATALYPIFVLIFGSPRFF</sequence>
<dbReference type="Proteomes" id="UP000516404">
    <property type="component" value="Chromosome"/>
</dbReference>
<accession>A0A7H2BEU4</accession>
<protein>
    <submittedName>
        <fullName evidence="3">Uncharacterized protein</fullName>
    </submittedName>
</protein>
<dbReference type="KEGG" id="rter:IDM49_02595"/>
<evidence type="ECO:0000313" key="4">
    <source>
        <dbReference type="Proteomes" id="UP000516404"/>
    </source>
</evidence>